<organism evidence="8 9">
    <name type="scientific">Fictibacillus terranigra</name>
    <dbReference type="NCBI Taxonomy" id="3058424"/>
    <lineage>
        <taxon>Bacteria</taxon>
        <taxon>Bacillati</taxon>
        <taxon>Bacillota</taxon>
        <taxon>Bacilli</taxon>
        <taxon>Bacillales</taxon>
        <taxon>Fictibacillaceae</taxon>
        <taxon>Fictibacillus</taxon>
    </lineage>
</organism>
<proteinExistence type="inferred from homology"/>
<dbReference type="InterPro" id="IPR010810">
    <property type="entry name" value="Flagellin_hook_IN_motif"/>
</dbReference>
<accession>A0ABT8E2A7</accession>
<reference evidence="8" key="1">
    <citation type="submission" date="2023-06" db="EMBL/GenBank/DDBJ databases">
        <title>Draft Genome Sequences of Representative Paenibacillus Polymyxa, Bacillus cereus, Fictibacillus sp., and Brevibacillus agri Strains Isolated from Amazonian Dark Earth.</title>
        <authorList>
            <person name="Pellegrinetti T.A."/>
            <person name="Cunha I.C.M."/>
            <person name="Chaves M.G."/>
            <person name="Freitas A.S."/>
            <person name="Silva A.V.R."/>
            <person name="Tsai S.M."/>
            <person name="Mendes L.W."/>
        </authorList>
    </citation>
    <scope>NUCLEOTIDE SEQUENCE</scope>
    <source>
        <strain evidence="8">CENA-BCM004</strain>
    </source>
</reference>
<dbReference type="Pfam" id="PF02465">
    <property type="entry name" value="FliD_N"/>
    <property type="match status" value="1"/>
</dbReference>
<evidence type="ECO:0000256" key="1">
    <source>
        <dbReference type="ARBA" id="ARBA00009764"/>
    </source>
</evidence>
<dbReference type="InterPro" id="IPR040026">
    <property type="entry name" value="FliD"/>
</dbReference>
<comment type="similarity">
    <text evidence="1 5">Belongs to the FliD family.</text>
</comment>
<dbReference type="Pfam" id="PF07196">
    <property type="entry name" value="Flagellin_IN"/>
    <property type="match status" value="1"/>
</dbReference>
<dbReference type="PANTHER" id="PTHR30288:SF0">
    <property type="entry name" value="FLAGELLAR HOOK-ASSOCIATED PROTEIN 2"/>
    <property type="match status" value="1"/>
</dbReference>
<feature type="domain" description="Flagellar hook-associated protein 2 C-terminal" evidence="7">
    <location>
        <begin position="413"/>
        <end position="674"/>
    </location>
</feature>
<keyword evidence="9" id="KW-1185">Reference proteome</keyword>
<evidence type="ECO:0000313" key="9">
    <source>
        <dbReference type="Proteomes" id="UP001168694"/>
    </source>
</evidence>
<name>A0ABT8E2A7_9BACL</name>
<evidence type="ECO:0000256" key="5">
    <source>
        <dbReference type="RuleBase" id="RU362066"/>
    </source>
</evidence>
<dbReference type="InterPro" id="IPR010809">
    <property type="entry name" value="FliD_C"/>
</dbReference>
<evidence type="ECO:0000259" key="6">
    <source>
        <dbReference type="Pfam" id="PF02465"/>
    </source>
</evidence>
<dbReference type="Pfam" id="PF07195">
    <property type="entry name" value="FliD_C"/>
    <property type="match status" value="1"/>
</dbReference>
<evidence type="ECO:0000256" key="3">
    <source>
        <dbReference type="ARBA" id="ARBA00023054"/>
    </source>
</evidence>
<keyword evidence="8" id="KW-0969">Cilium</keyword>
<keyword evidence="8" id="KW-0282">Flagellum</keyword>
<comment type="subcellular location">
    <subcellularLocation>
        <location evidence="5">Secreted</location>
    </subcellularLocation>
    <subcellularLocation>
        <location evidence="5">Bacterial flagellum</location>
    </subcellularLocation>
</comment>
<evidence type="ECO:0000259" key="7">
    <source>
        <dbReference type="Pfam" id="PF07195"/>
    </source>
</evidence>
<dbReference type="RefSeq" id="WP_290398174.1">
    <property type="nucleotide sequence ID" value="NZ_JAUHLN010000001.1"/>
</dbReference>
<dbReference type="EMBL" id="JAUHLN010000001">
    <property type="protein sequence ID" value="MDN4072031.1"/>
    <property type="molecule type" value="Genomic_DNA"/>
</dbReference>
<evidence type="ECO:0000256" key="4">
    <source>
        <dbReference type="ARBA" id="ARBA00023143"/>
    </source>
</evidence>
<comment type="subunit">
    <text evidence="2 5">Homopentamer.</text>
</comment>
<keyword evidence="8" id="KW-0966">Cell projection</keyword>
<comment type="caution">
    <text evidence="8">The sequence shown here is derived from an EMBL/GenBank/DDBJ whole genome shotgun (WGS) entry which is preliminary data.</text>
</comment>
<evidence type="ECO:0000313" key="8">
    <source>
        <dbReference type="EMBL" id="MDN4072031.1"/>
    </source>
</evidence>
<gene>
    <name evidence="8" type="primary">fliD</name>
    <name evidence="8" type="ORF">QYF49_03165</name>
</gene>
<comment type="function">
    <text evidence="5">Required for morphogenesis and for the elongation of the flagellar filament by facilitating polymerization of the flagellin monomers at the tip of growing filament. Forms a capping structure, which prevents flagellin subunits (transported through the central channel of the flagellum) from leaking out without polymerization at the distal end.</text>
</comment>
<keyword evidence="3" id="KW-0175">Coiled coil</keyword>
<dbReference type="Proteomes" id="UP001168694">
    <property type="component" value="Unassembled WGS sequence"/>
</dbReference>
<keyword evidence="4 5" id="KW-0975">Bacterial flagellum</keyword>
<sequence>MSTLRISGLASGMDVDSMVKEMMKAQRLPLDKLNQKKQLLEWQKDDYRTMNTLLSSLKDLSFSMKLTSSYRARTVTTSDESRITATASSSANPASYNISSVEKLASAATKVNAGALSKSSTEKIDANAGLYDQMTKFASYADSSSTGFDWKQGSIEKETQTVGTATDTIQLKGKNLESSLLLSSTIKVNGKDYEVVSSFSDPKSPGQVIVGQDGKLTFSEQLAANSSVSATYFTPDHTDTITAPGETKDFQLSKTSIVSGSLTTVAVKTSAGAVENYTVVSDKSLLTTGSKNVYVDEKTGLLSVADNLEKGAEISATYKENYLTFGIQTYDTDGKAVKQTFAVNGSTSLNTVINQINSSNVGVTAFYDTQTDRMTLTRSQTGNFNPNGDEINTTGDFLTWAARFDGNVTKSGGENAVFTINGLKTERTSNTFAMNGVTFTLKQKFDTGSVSLAVGNNADDVVKNIKAFFDKYNETISKVKDKISEERYRKYDPLSDEEREAMTDKQAELWDEKAKSGLIKSDPILSSALNEMRQNMFAAVTDSSINPKYNQLAKIGITTSSNYLEGGKLVLEEAKLKKAIEDDPASVEKLFTNTSSVSSENGLMQRVYDTLGKAVNSIKDKAGNSLLVNSQFVIGKELNDLDTRIDAFNERLTQIENRYYSQFTAMEQAIQRSNQQSAYLSQYFSQ</sequence>
<feature type="domain" description="Flagellar hook-associated protein 2 N-terminal" evidence="6">
    <location>
        <begin position="11"/>
        <end position="107"/>
    </location>
</feature>
<dbReference type="InterPro" id="IPR003481">
    <property type="entry name" value="FliD_N"/>
</dbReference>
<keyword evidence="5" id="KW-0964">Secreted</keyword>
<dbReference type="PANTHER" id="PTHR30288">
    <property type="entry name" value="FLAGELLAR CAP/ASSEMBLY PROTEIN FLID"/>
    <property type="match status" value="1"/>
</dbReference>
<evidence type="ECO:0000256" key="2">
    <source>
        <dbReference type="ARBA" id="ARBA00011255"/>
    </source>
</evidence>
<protein>
    <recommendedName>
        <fullName evidence="5">Flagellar hook-associated protein 2</fullName>
        <shortName evidence="5">HAP2</shortName>
    </recommendedName>
    <alternativeName>
        <fullName evidence="5">Flagellar cap protein</fullName>
    </alternativeName>
</protein>